<comment type="caution">
    <text evidence="2">The sequence shown here is derived from an EMBL/GenBank/DDBJ whole genome shotgun (WGS) entry which is preliminary data.</text>
</comment>
<dbReference type="Proteomes" id="UP001286313">
    <property type="component" value="Unassembled WGS sequence"/>
</dbReference>
<sequence>MQLRASTPTTPYPTPPCPAPPLTQGGAQRGVAGGLTCRICGPDAETNNKSPSFLPPPFNCPLHLLPPPRPMMLKSVAG</sequence>
<feature type="region of interest" description="Disordered" evidence="1">
    <location>
        <begin position="1"/>
        <end position="28"/>
    </location>
</feature>
<evidence type="ECO:0000256" key="1">
    <source>
        <dbReference type="SAM" id="MobiDB-lite"/>
    </source>
</evidence>
<feature type="compositionally biased region" description="Pro residues" evidence="1">
    <location>
        <begin position="10"/>
        <end position="21"/>
    </location>
</feature>
<keyword evidence="3" id="KW-1185">Reference proteome</keyword>
<evidence type="ECO:0000313" key="2">
    <source>
        <dbReference type="EMBL" id="KAK3859322.1"/>
    </source>
</evidence>
<protein>
    <submittedName>
        <fullName evidence="2">Uncharacterized protein</fullName>
    </submittedName>
</protein>
<reference evidence="2" key="1">
    <citation type="submission" date="2023-10" db="EMBL/GenBank/DDBJ databases">
        <title>Genome assemblies of two species of porcelain crab, Petrolisthes cinctipes and Petrolisthes manimaculis (Anomura: Porcellanidae).</title>
        <authorList>
            <person name="Angst P."/>
        </authorList>
    </citation>
    <scope>NUCLEOTIDE SEQUENCE</scope>
    <source>
        <strain evidence="2">PB745_01</strain>
        <tissue evidence="2">Gill</tissue>
    </source>
</reference>
<evidence type="ECO:0000313" key="3">
    <source>
        <dbReference type="Proteomes" id="UP001286313"/>
    </source>
</evidence>
<accession>A0AAE1C048</accession>
<gene>
    <name evidence="2" type="ORF">Pcinc_034553</name>
</gene>
<organism evidence="2 3">
    <name type="scientific">Petrolisthes cinctipes</name>
    <name type="common">Flat porcelain crab</name>
    <dbReference type="NCBI Taxonomy" id="88211"/>
    <lineage>
        <taxon>Eukaryota</taxon>
        <taxon>Metazoa</taxon>
        <taxon>Ecdysozoa</taxon>
        <taxon>Arthropoda</taxon>
        <taxon>Crustacea</taxon>
        <taxon>Multicrustacea</taxon>
        <taxon>Malacostraca</taxon>
        <taxon>Eumalacostraca</taxon>
        <taxon>Eucarida</taxon>
        <taxon>Decapoda</taxon>
        <taxon>Pleocyemata</taxon>
        <taxon>Anomura</taxon>
        <taxon>Galatheoidea</taxon>
        <taxon>Porcellanidae</taxon>
        <taxon>Petrolisthes</taxon>
    </lineage>
</organism>
<proteinExistence type="predicted"/>
<name>A0AAE1C048_PETCI</name>
<dbReference type="EMBL" id="JAWQEG010005051">
    <property type="protein sequence ID" value="KAK3859322.1"/>
    <property type="molecule type" value="Genomic_DNA"/>
</dbReference>
<dbReference type="AlphaFoldDB" id="A0AAE1C048"/>